<accession>A0ABR4BHW1</accession>
<protein>
    <submittedName>
        <fullName evidence="1">Uncharacterized protein</fullName>
    </submittedName>
</protein>
<comment type="caution">
    <text evidence="1">The sequence shown here is derived from an EMBL/GenBank/DDBJ whole genome shotgun (WGS) entry which is preliminary data.</text>
</comment>
<evidence type="ECO:0000313" key="2">
    <source>
        <dbReference type="Proteomes" id="UP001590951"/>
    </source>
</evidence>
<dbReference type="PANTHER" id="PTHR47643">
    <property type="entry name" value="TPR DOMAIN PROTEIN (AFU_ORTHOLOGUE AFUA_5G12710)"/>
    <property type="match status" value="1"/>
</dbReference>
<proteinExistence type="predicted"/>
<sequence length="257" mass="28602">MDSKPIQWVRWKQEGDTHCQNDSFLKAIECYDQALKLVKTSKDAVSLFLDRSSARISFQAFDAALSDAAAALNLPPGNKSPNNTNERGLSLTARALYGLGRFQKCRDCLTKMINLYPGNKDALLSRCDKRQREENGHYEWASMLSEAQSPNPDMDRATYIGPIEVRPCAIKSDGRGLFTAKDVEAGELLLYEKAFSTVFAKEESSELEGDDKDEETLALRAKLATIRNPSLQGGFGEPFPWAGCGGGEEWEREDCCR</sequence>
<dbReference type="EMBL" id="JBHFEH010000005">
    <property type="protein sequence ID" value="KAL2057404.1"/>
    <property type="molecule type" value="Genomic_DNA"/>
</dbReference>
<dbReference type="InterPro" id="IPR019734">
    <property type="entry name" value="TPR_rpt"/>
</dbReference>
<gene>
    <name evidence="1" type="ORF">ABVK25_002457</name>
</gene>
<dbReference type="PANTHER" id="PTHR47643:SF2">
    <property type="entry name" value="TPR DOMAIN PROTEIN (AFU_ORTHOLOGUE AFUA_5G12710)"/>
    <property type="match status" value="1"/>
</dbReference>
<dbReference type="SMART" id="SM00028">
    <property type="entry name" value="TPR"/>
    <property type="match status" value="2"/>
</dbReference>
<dbReference type="InterPro" id="IPR053209">
    <property type="entry name" value="Gramillin-biosynth_MTr"/>
</dbReference>
<name>A0ABR4BHW1_9LECA</name>
<dbReference type="SUPFAM" id="SSF48452">
    <property type="entry name" value="TPR-like"/>
    <property type="match status" value="1"/>
</dbReference>
<dbReference type="InterPro" id="IPR011990">
    <property type="entry name" value="TPR-like_helical_dom_sf"/>
</dbReference>
<dbReference type="Gene3D" id="1.25.40.10">
    <property type="entry name" value="Tetratricopeptide repeat domain"/>
    <property type="match status" value="1"/>
</dbReference>
<keyword evidence="2" id="KW-1185">Reference proteome</keyword>
<evidence type="ECO:0000313" key="1">
    <source>
        <dbReference type="EMBL" id="KAL2057404.1"/>
    </source>
</evidence>
<dbReference type="Proteomes" id="UP001590951">
    <property type="component" value="Unassembled WGS sequence"/>
</dbReference>
<organism evidence="1 2">
    <name type="scientific">Lepraria finkii</name>
    <dbReference type="NCBI Taxonomy" id="1340010"/>
    <lineage>
        <taxon>Eukaryota</taxon>
        <taxon>Fungi</taxon>
        <taxon>Dikarya</taxon>
        <taxon>Ascomycota</taxon>
        <taxon>Pezizomycotina</taxon>
        <taxon>Lecanoromycetes</taxon>
        <taxon>OSLEUM clade</taxon>
        <taxon>Lecanoromycetidae</taxon>
        <taxon>Lecanorales</taxon>
        <taxon>Lecanorineae</taxon>
        <taxon>Stereocaulaceae</taxon>
        <taxon>Lepraria</taxon>
    </lineage>
</organism>
<reference evidence="1 2" key="1">
    <citation type="submission" date="2024-09" db="EMBL/GenBank/DDBJ databases">
        <title>Rethinking Asexuality: The Enigmatic Case of Functional Sexual Genes in Lepraria (Stereocaulaceae).</title>
        <authorList>
            <person name="Doellman M."/>
            <person name="Sun Y."/>
            <person name="Barcenas-Pena A."/>
            <person name="Lumbsch H.T."/>
            <person name="Grewe F."/>
        </authorList>
    </citation>
    <scope>NUCLEOTIDE SEQUENCE [LARGE SCALE GENOMIC DNA]</scope>
    <source>
        <strain evidence="1 2">Grewe 0041</strain>
    </source>
</reference>